<dbReference type="InterPro" id="IPR037094">
    <property type="entry name" value="Glyco_hydro_38_cen_sf"/>
</dbReference>
<dbReference type="Pfam" id="PF22907">
    <property type="entry name" value="Ams1-like_1st"/>
    <property type="match status" value="1"/>
</dbReference>
<dbReference type="InterPro" id="IPR027291">
    <property type="entry name" value="Glyco_hydro_38_N_sf"/>
</dbReference>
<dbReference type="Gene3D" id="2.60.40.2220">
    <property type="match status" value="1"/>
</dbReference>
<dbReference type="Pfam" id="PF09261">
    <property type="entry name" value="Alpha-mann_mid"/>
    <property type="match status" value="1"/>
</dbReference>
<dbReference type="PANTHER" id="PTHR46017">
    <property type="entry name" value="ALPHA-MANNOSIDASE 2C1"/>
    <property type="match status" value="1"/>
</dbReference>
<dbReference type="Pfam" id="PF01074">
    <property type="entry name" value="Glyco_hydro_38N"/>
    <property type="match status" value="1"/>
</dbReference>
<dbReference type="InterPro" id="IPR011330">
    <property type="entry name" value="Glyco_hydro/deAcase_b/a-brl"/>
</dbReference>
<evidence type="ECO:0000256" key="5">
    <source>
        <dbReference type="SAM" id="MobiDB-lite"/>
    </source>
</evidence>
<dbReference type="CDD" id="cd10789">
    <property type="entry name" value="GH38N_AMII_ER_cytosolic"/>
    <property type="match status" value="1"/>
</dbReference>
<dbReference type="Gene3D" id="3.20.110.10">
    <property type="entry name" value="Glycoside hydrolase 38, N terminal domain"/>
    <property type="match status" value="1"/>
</dbReference>
<evidence type="ECO:0000313" key="7">
    <source>
        <dbReference type="EMBL" id="TWS19542.1"/>
    </source>
</evidence>
<organism evidence="7 8">
    <name type="scientific">Tsukamurella asaccharolytica</name>
    <dbReference type="NCBI Taxonomy" id="2592067"/>
    <lineage>
        <taxon>Bacteria</taxon>
        <taxon>Bacillati</taxon>
        <taxon>Actinomycetota</taxon>
        <taxon>Actinomycetes</taxon>
        <taxon>Mycobacteriales</taxon>
        <taxon>Tsukamurellaceae</taxon>
        <taxon>Tsukamurella</taxon>
    </lineage>
</organism>
<evidence type="ECO:0000256" key="3">
    <source>
        <dbReference type="ARBA" id="ARBA00022801"/>
    </source>
</evidence>
<dbReference type="GO" id="GO:0009313">
    <property type="term" value="P:oligosaccharide catabolic process"/>
    <property type="evidence" value="ECO:0007669"/>
    <property type="project" value="TreeGrafter"/>
</dbReference>
<dbReference type="AlphaFoldDB" id="A0A5C5RA46"/>
<evidence type="ECO:0000256" key="4">
    <source>
        <dbReference type="ARBA" id="ARBA00023295"/>
    </source>
</evidence>
<dbReference type="GO" id="GO:0046872">
    <property type="term" value="F:metal ion binding"/>
    <property type="evidence" value="ECO:0007669"/>
    <property type="project" value="UniProtKB-KW"/>
</dbReference>
<dbReference type="InterPro" id="IPR011682">
    <property type="entry name" value="Glyco_hydro_38_C"/>
</dbReference>
<gene>
    <name evidence="7" type="ORF">FK529_10160</name>
</gene>
<keyword evidence="2" id="KW-0479">Metal-binding</keyword>
<evidence type="ECO:0000256" key="2">
    <source>
        <dbReference type="ARBA" id="ARBA00022723"/>
    </source>
</evidence>
<evidence type="ECO:0000313" key="8">
    <source>
        <dbReference type="Proteomes" id="UP000317291"/>
    </source>
</evidence>
<accession>A0A5C5RA46</accession>
<comment type="caution">
    <text evidence="7">The sequence shown here is derived from an EMBL/GenBank/DDBJ whole genome shotgun (WGS) entry which is preliminary data.</text>
</comment>
<proteinExistence type="inferred from homology"/>
<dbReference type="RefSeq" id="WP_146560865.1">
    <property type="nucleotide sequence ID" value="NZ_VIGW01000004.1"/>
</dbReference>
<dbReference type="InterPro" id="IPR028995">
    <property type="entry name" value="Glyco_hydro_57/38_cen_sf"/>
</dbReference>
<dbReference type="Gene3D" id="2.70.98.30">
    <property type="entry name" value="Golgi alpha-mannosidase II, domain 4"/>
    <property type="match status" value="1"/>
</dbReference>
<dbReference type="GO" id="GO:0004559">
    <property type="term" value="F:alpha-mannosidase activity"/>
    <property type="evidence" value="ECO:0007669"/>
    <property type="project" value="InterPro"/>
</dbReference>
<reference evidence="7 8" key="1">
    <citation type="submission" date="2019-06" db="EMBL/GenBank/DDBJ databases">
        <title>Tsukamurella conjunctivitidis sp. nov., Tsukamurella assacharolytica sp. nov. and Tsukamurella sputae sp. nov. isolated from patients with conjunctivitis, bacteraemia (lymphoma) and respiratory infection (sputum) in Hong Kong.</title>
        <authorList>
            <person name="Teng J.L.L."/>
            <person name="Lee H.H."/>
            <person name="Fong J.Y.H."/>
            <person name="Fok K.M.N."/>
            <person name="Lau S.K.P."/>
            <person name="Woo P.C.Y."/>
        </authorList>
    </citation>
    <scope>NUCLEOTIDE SEQUENCE [LARGE SCALE GENOMIC DNA]</scope>
    <source>
        <strain evidence="7 8">HKU71</strain>
    </source>
</reference>
<dbReference type="InterPro" id="IPR041147">
    <property type="entry name" value="GH38_C"/>
</dbReference>
<keyword evidence="3" id="KW-0378">Hydrolase</keyword>
<name>A0A5C5RA46_9ACTN</name>
<dbReference type="InterPro" id="IPR000602">
    <property type="entry name" value="Glyco_hydro_38_N"/>
</dbReference>
<dbReference type="FunFam" id="3.20.110.10:FF:000002">
    <property type="entry name" value="alpha-mannosidase 2C1 isoform X1"/>
    <property type="match status" value="1"/>
</dbReference>
<dbReference type="FunFam" id="1.20.1270.50:FF:000004">
    <property type="entry name" value="alpha-mannosidase 2C1 isoform X1"/>
    <property type="match status" value="1"/>
</dbReference>
<dbReference type="PANTHER" id="PTHR46017:SF1">
    <property type="entry name" value="ALPHA-MANNOSIDASE 2C1"/>
    <property type="match status" value="1"/>
</dbReference>
<dbReference type="SMART" id="SM00872">
    <property type="entry name" value="Alpha-mann_mid"/>
    <property type="match status" value="1"/>
</dbReference>
<dbReference type="GO" id="GO:0030246">
    <property type="term" value="F:carbohydrate binding"/>
    <property type="evidence" value="ECO:0007669"/>
    <property type="project" value="InterPro"/>
</dbReference>
<keyword evidence="8" id="KW-1185">Reference proteome</keyword>
<dbReference type="InterPro" id="IPR054723">
    <property type="entry name" value="Ams1-like_N"/>
</dbReference>
<feature type="domain" description="Glycoside hydrolase family 38 central" evidence="6">
    <location>
        <begin position="515"/>
        <end position="593"/>
    </location>
</feature>
<sequence>MHDDRRLTEERLDRFTREFLNGAVYARSAPVTVSAWAAPGEPVPFAEAVAQEYAPITPGTPWGAPWSTLWLHVTGAPPADWTEADGALELRVELGFTGGPGFNAEGLAYRADGTVVKGISPFNAYVPVEPGEPIDLYIEAAANPDLGGDFVSPTHLGDRETAGDGPLYRLGTIDLALRDRTVWELQQDVWTLNGLMHELPFDLPRRHEVLRALERMLDAVDPHDVAGTAAAGRAALASALASPAYGSAHRITAVGHAHIDSAWLWPVRETARKCARTFANVVDLMDRDPSFRFACSSAQQFAWVRDRYPDLFGRIKDHVAAGRFVPVGGMWVEADTNMPGGEAMARQFVAGKRFFLQEFGIDTPEAWLPDSFGYSAAMPQIVAAAGSRYFLTQKLSWNQTNRMPHSTFLWEGIDGTALFTHFPPVDKYNSDLSGADLARAQKNYREQGAGTRSLVPFGWGDGGGGPTREMLAAAARTASLEGSPTVEVASPAEFFDAAAAELPTPPRWVGELYLEFHRGTYTSQAKTKQGNRRSEHLLREAELWAATAAVRAGFTYPAEELEEIWHLVLLQQFHDILPGSSIAWVHKDAERNYAAVAKRLERIIAAALEALADPGPARTVSSSSGGTLVFNAAPHSRDGVPAMGAAVIAAAGSVSPTATDQGFRLDNGVISAKIDARGLLVSLVDAATGREAMAAPGNLLQLHRDIPNHWEAWDIDAFYRRDVTDLVDADSVAVDGEAVVVRRSFGDSTITQRISLRSGSPALDIACDIDWHERQKLLKLTFPFAVHADRSAAETQFGHVFRPTHTNTSWDAAKFEICAHRWVHVGEPDYGVAVANDSTYGHDITRLTADSHAETAGASGTATPGASGTATPGASGTVVRLSLLRAPRYPDPETDQGGHRLAVSVRPNATIGDAVEEGYRRNLAPRTATGATAVAPLISVDHPGVVVEAVKLAEDGSGDVVVRLYESRGTRASATVHAEFEHEAVVRTDLLERPIADPEPAGEMRITLRPFRLVTLRFQR</sequence>
<dbReference type="Pfam" id="PF07748">
    <property type="entry name" value="Glyco_hydro_38C"/>
    <property type="match status" value="1"/>
</dbReference>
<evidence type="ECO:0000256" key="1">
    <source>
        <dbReference type="ARBA" id="ARBA00009792"/>
    </source>
</evidence>
<protein>
    <submittedName>
        <fullName evidence="7">Alpha-mannosidase</fullName>
    </submittedName>
</protein>
<comment type="similarity">
    <text evidence="1">Belongs to the glycosyl hydrolase 38 family.</text>
</comment>
<evidence type="ECO:0000259" key="6">
    <source>
        <dbReference type="SMART" id="SM00872"/>
    </source>
</evidence>
<feature type="region of interest" description="Disordered" evidence="5">
    <location>
        <begin position="855"/>
        <end position="874"/>
    </location>
</feature>
<dbReference type="Pfam" id="PF17677">
    <property type="entry name" value="Glyco_hydro38C2"/>
    <property type="match status" value="1"/>
</dbReference>
<dbReference type="SUPFAM" id="SSF74650">
    <property type="entry name" value="Galactose mutarotase-like"/>
    <property type="match status" value="1"/>
</dbReference>
<dbReference type="Proteomes" id="UP000317291">
    <property type="component" value="Unassembled WGS sequence"/>
</dbReference>
<dbReference type="SUPFAM" id="SSF88688">
    <property type="entry name" value="Families 57/38 glycoside transferase middle domain"/>
    <property type="match status" value="1"/>
</dbReference>
<dbReference type="SUPFAM" id="SSF88713">
    <property type="entry name" value="Glycoside hydrolase/deacetylase"/>
    <property type="match status" value="1"/>
</dbReference>
<dbReference type="EMBL" id="VIGW01000004">
    <property type="protein sequence ID" value="TWS19542.1"/>
    <property type="molecule type" value="Genomic_DNA"/>
</dbReference>
<dbReference type="InterPro" id="IPR011013">
    <property type="entry name" value="Gal_mutarotase_sf_dom"/>
</dbReference>
<keyword evidence="4" id="KW-0326">Glycosidase</keyword>
<dbReference type="Gene3D" id="1.20.1270.50">
    <property type="entry name" value="Glycoside hydrolase family 38, central domain"/>
    <property type="match status" value="1"/>
</dbReference>
<dbReference type="OrthoDB" id="1049785at2"/>
<dbReference type="InterPro" id="IPR015341">
    <property type="entry name" value="Glyco_hydro_38_cen"/>
</dbReference>
<dbReference type="GO" id="GO:0006013">
    <property type="term" value="P:mannose metabolic process"/>
    <property type="evidence" value="ECO:0007669"/>
    <property type="project" value="InterPro"/>
</dbReference>